<gene>
    <name evidence="1" type="ORF">H5410_032695</name>
</gene>
<accession>A0A9J5YMZ7</accession>
<evidence type="ECO:0000313" key="1">
    <source>
        <dbReference type="EMBL" id="KAG5601325.1"/>
    </source>
</evidence>
<dbReference type="AlphaFoldDB" id="A0A9J5YMZ7"/>
<sequence>MYESESWSIKQCHIQRLRLAELRMLRGRGKPEKYYGKVIRHDMIHIQFIEDMVLDRKLQKT</sequence>
<keyword evidence="2" id="KW-1185">Reference proteome</keyword>
<reference evidence="1 2" key="1">
    <citation type="submission" date="2020-09" db="EMBL/GenBank/DDBJ databases">
        <title>De no assembly of potato wild relative species, Solanum commersonii.</title>
        <authorList>
            <person name="Cho K."/>
        </authorList>
    </citation>
    <scope>NUCLEOTIDE SEQUENCE [LARGE SCALE GENOMIC DNA]</scope>
    <source>
        <strain evidence="1">LZ3.2</strain>
        <tissue evidence="1">Leaf</tissue>
    </source>
</reference>
<name>A0A9J5YMZ7_SOLCO</name>
<dbReference type="Proteomes" id="UP000824120">
    <property type="component" value="Chromosome 6"/>
</dbReference>
<proteinExistence type="predicted"/>
<dbReference type="EMBL" id="JACXVP010000006">
    <property type="protein sequence ID" value="KAG5601325.1"/>
    <property type="molecule type" value="Genomic_DNA"/>
</dbReference>
<organism evidence="1 2">
    <name type="scientific">Solanum commersonii</name>
    <name type="common">Commerson's wild potato</name>
    <name type="synonym">Commerson's nightshade</name>
    <dbReference type="NCBI Taxonomy" id="4109"/>
    <lineage>
        <taxon>Eukaryota</taxon>
        <taxon>Viridiplantae</taxon>
        <taxon>Streptophyta</taxon>
        <taxon>Embryophyta</taxon>
        <taxon>Tracheophyta</taxon>
        <taxon>Spermatophyta</taxon>
        <taxon>Magnoliopsida</taxon>
        <taxon>eudicotyledons</taxon>
        <taxon>Gunneridae</taxon>
        <taxon>Pentapetalae</taxon>
        <taxon>asterids</taxon>
        <taxon>lamiids</taxon>
        <taxon>Solanales</taxon>
        <taxon>Solanaceae</taxon>
        <taxon>Solanoideae</taxon>
        <taxon>Solaneae</taxon>
        <taxon>Solanum</taxon>
    </lineage>
</organism>
<comment type="caution">
    <text evidence="1">The sequence shown here is derived from an EMBL/GenBank/DDBJ whole genome shotgun (WGS) entry which is preliminary data.</text>
</comment>
<protein>
    <submittedName>
        <fullName evidence="1">Uncharacterized protein</fullName>
    </submittedName>
</protein>
<evidence type="ECO:0000313" key="2">
    <source>
        <dbReference type="Proteomes" id="UP000824120"/>
    </source>
</evidence>